<dbReference type="InParanoid" id="D3BHG5"/>
<dbReference type="STRING" id="670386.D3BHG5"/>
<dbReference type="InterPro" id="IPR042099">
    <property type="entry name" value="ANL_N_sf"/>
</dbReference>
<reference evidence="2 3" key="1">
    <citation type="journal article" date="2011" name="Genome Res.">
        <title>Phylogeny-wide analysis of social amoeba genomes highlights ancient origins for complex intercellular communication.</title>
        <authorList>
            <person name="Heidel A.J."/>
            <person name="Lawal H.M."/>
            <person name="Felder M."/>
            <person name="Schilde C."/>
            <person name="Helps N.R."/>
            <person name="Tunggal B."/>
            <person name="Rivero F."/>
            <person name="John U."/>
            <person name="Schleicher M."/>
            <person name="Eichinger L."/>
            <person name="Platzer M."/>
            <person name="Noegel A.A."/>
            <person name="Schaap P."/>
            <person name="Gloeckner G."/>
        </authorList>
    </citation>
    <scope>NUCLEOTIDE SEQUENCE [LARGE SCALE GENOMIC DNA]</scope>
    <source>
        <strain evidence="3">ATCC 26659 / Pp 5 / PN500</strain>
    </source>
</reference>
<dbReference type="Pfam" id="PF00501">
    <property type="entry name" value="AMP-binding"/>
    <property type="match status" value="1"/>
</dbReference>
<dbReference type="AlphaFoldDB" id="D3BHG5"/>
<dbReference type="GO" id="GO:0006631">
    <property type="term" value="P:fatty acid metabolic process"/>
    <property type="evidence" value="ECO:0007669"/>
    <property type="project" value="TreeGrafter"/>
</dbReference>
<dbReference type="PANTHER" id="PTHR43201:SF30">
    <property type="entry name" value="AMP-DEPENDENT SYNTHETASE_LIGASE DOMAIN-CONTAINING PROTEIN"/>
    <property type="match status" value="1"/>
</dbReference>
<sequence>MFTSKLARQSSLLVRSYATAAGKQQFKLSTESIADRLKNVSEKYPYYDALLFPNESNSLKFNFQEMWGSVSGLASGFVESNLKSQEAVLTNAPQSSEHIITQMAASTAGLTFVPVAPSSTLPQIGEVLATSSTKAFVLANQKSREIVDEAIEYFPTLDSMGHDEYFKDNRYPSLRYIISTGNAQEPGIDLYKEFVLQVNLLNKTKTSANQISTLLPSTDGKLIGYTHGSLLNTGDSLVQLLGLKRHERVSFAVPFHSGSSYAFYLGCLSNASTVIVPAHIFSVETTLNTITQNKSTVLFVTGEQLDAILNFDKLSKFNTTTLKTVVVAGSNVSAATLKSVQDKLKVNNVFGVELVENTPGQLAGVVFNQSGAGQLLPGVESKVDNGVLFTKGYHVNSNTKEWLNTGIKAKINQDGTVSRN</sequence>
<dbReference type="SUPFAM" id="SSF56801">
    <property type="entry name" value="Acetyl-CoA synthetase-like"/>
    <property type="match status" value="1"/>
</dbReference>
<comment type="caution">
    <text evidence="2">The sequence shown here is derived from an EMBL/GenBank/DDBJ whole genome shotgun (WGS) entry which is preliminary data.</text>
</comment>
<keyword evidence="3" id="KW-1185">Reference proteome</keyword>
<dbReference type="RefSeq" id="XP_020431264.1">
    <property type="nucleotide sequence ID" value="XM_020578800.1"/>
</dbReference>
<dbReference type="OMA" id="QFESKCK"/>
<gene>
    <name evidence="2" type="ORF">PPL_07967</name>
</gene>
<name>D3BHG5_HETP5</name>
<dbReference type="EMBL" id="ADBJ01000036">
    <property type="protein sequence ID" value="EFA79142.1"/>
    <property type="molecule type" value="Genomic_DNA"/>
</dbReference>
<feature type="domain" description="AMP-dependent synthetase/ligase" evidence="1">
    <location>
        <begin position="41"/>
        <end position="383"/>
    </location>
</feature>
<evidence type="ECO:0000313" key="2">
    <source>
        <dbReference type="EMBL" id="EFA79142.1"/>
    </source>
</evidence>
<dbReference type="GeneID" id="31363447"/>
<dbReference type="Proteomes" id="UP000001396">
    <property type="component" value="Unassembled WGS sequence"/>
</dbReference>
<evidence type="ECO:0000259" key="1">
    <source>
        <dbReference type="Pfam" id="PF00501"/>
    </source>
</evidence>
<protein>
    <submittedName>
        <fullName evidence="2">Putative acyl-CoA synthetase</fullName>
    </submittedName>
</protein>
<dbReference type="GO" id="GO:0031956">
    <property type="term" value="F:medium-chain fatty acid-CoA ligase activity"/>
    <property type="evidence" value="ECO:0007669"/>
    <property type="project" value="TreeGrafter"/>
</dbReference>
<dbReference type="Gene3D" id="3.40.50.12780">
    <property type="entry name" value="N-terminal domain of ligase-like"/>
    <property type="match status" value="1"/>
</dbReference>
<proteinExistence type="predicted"/>
<dbReference type="InterPro" id="IPR000873">
    <property type="entry name" value="AMP-dep_synth/lig_dom"/>
</dbReference>
<organism evidence="2 3">
    <name type="scientific">Heterostelium pallidum (strain ATCC 26659 / Pp 5 / PN500)</name>
    <name type="common">Cellular slime mold</name>
    <name type="synonym">Polysphondylium pallidum</name>
    <dbReference type="NCBI Taxonomy" id="670386"/>
    <lineage>
        <taxon>Eukaryota</taxon>
        <taxon>Amoebozoa</taxon>
        <taxon>Evosea</taxon>
        <taxon>Eumycetozoa</taxon>
        <taxon>Dictyostelia</taxon>
        <taxon>Acytosteliales</taxon>
        <taxon>Acytosteliaceae</taxon>
        <taxon>Heterostelium</taxon>
    </lineage>
</organism>
<evidence type="ECO:0000313" key="3">
    <source>
        <dbReference type="Proteomes" id="UP000001396"/>
    </source>
</evidence>
<accession>D3BHG5</accession>
<dbReference type="PANTHER" id="PTHR43201">
    <property type="entry name" value="ACYL-COA SYNTHETASE"/>
    <property type="match status" value="1"/>
</dbReference>